<dbReference type="GO" id="GO:0006298">
    <property type="term" value="P:mismatch repair"/>
    <property type="evidence" value="ECO:0007669"/>
    <property type="project" value="InterPro"/>
</dbReference>
<evidence type="ECO:0000256" key="2">
    <source>
        <dbReference type="ARBA" id="ARBA00022759"/>
    </source>
</evidence>
<evidence type="ECO:0000256" key="5">
    <source>
        <dbReference type="ARBA" id="ARBA00023204"/>
    </source>
</evidence>
<dbReference type="OrthoDB" id="9801520at2"/>
<protein>
    <submittedName>
        <fullName evidence="7">Very short patch repair endonuclease</fullName>
    </submittedName>
</protein>
<dbReference type="InterPro" id="IPR011335">
    <property type="entry name" value="Restrct_endonuc-II-like"/>
</dbReference>
<evidence type="ECO:0000256" key="4">
    <source>
        <dbReference type="ARBA" id="ARBA00022801"/>
    </source>
</evidence>
<keyword evidence="5" id="KW-0234">DNA repair</keyword>
<gene>
    <name evidence="7" type="ORF">DVJ77_09620</name>
</gene>
<evidence type="ECO:0000256" key="6">
    <source>
        <dbReference type="ARBA" id="ARBA00029466"/>
    </source>
</evidence>
<keyword evidence="8" id="KW-1185">Reference proteome</keyword>
<proteinExistence type="inferred from homology"/>
<dbReference type="InterPro" id="IPR004603">
    <property type="entry name" value="DNA_mismatch_endonuc_vsr"/>
</dbReference>
<dbReference type="RefSeq" id="WP_114845248.1">
    <property type="nucleotide sequence ID" value="NZ_JBHSPE010000008.1"/>
</dbReference>
<dbReference type="SUPFAM" id="SSF52980">
    <property type="entry name" value="Restriction endonuclease-like"/>
    <property type="match status" value="1"/>
</dbReference>
<evidence type="ECO:0000313" key="7">
    <source>
        <dbReference type="EMBL" id="RDD82030.1"/>
    </source>
</evidence>
<reference evidence="7 8" key="1">
    <citation type="submission" date="2018-07" db="EMBL/GenBank/DDBJ databases">
        <title>Dyella tabacisoli L4-6T, whole genome shotgun sequence.</title>
        <authorList>
            <person name="Zhou X.-K."/>
            <person name="Li W.-J."/>
            <person name="Duan Y.-Q."/>
        </authorList>
    </citation>
    <scope>NUCLEOTIDE SEQUENCE [LARGE SCALE GENOMIC DNA]</scope>
    <source>
        <strain evidence="7 8">L4-6</strain>
    </source>
</reference>
<keyword evidence="2 7" id="KW-0255">Endonuclease</keyword>
<evidence type="ECO:0000256" key="3">
    <source>
        <dbReference type="ARBA" id="ARBA00022763"/>
    </source>
</evidence>
<dbReference type="EMBL" id="QQAH01000008">
    <property type="protein sequence ID" value="RDD82030.1"/>
    <property type="molecule type" value="Genomic_DNA"/>
</dbReference>
<accession>A0A369UQW8</accession>
<dbReference type="Pfam" id="PF03852">
    <property type="entry name" value="Vsr"/>
    <property type="match status" value="1"/>
</dbReference>
<keyword evidence="1" id="KW-0540">Nuclease</keyword>
<dbReference type="CDD" id="cd00221">
    <property type="entry name" value="Vsr"/>
    <property type="match status" value="1"/>
</dbReference>
<comment type="similarity">
    <text evidence="6">Belongs to the Vsr family.</text>
</comment>
<evidence type="ECO:0000313" key="8">
    <source>
        <dbReference type="Proteomes" id="UP000253782"/>
    </source>
</evidence>
<comment type="caution">
    <text evidence="7">The sequence shown here is derived from an EMBL/GenBank/DDBJ whole genome shotgun (WGS) entry which is preliminary data.</text>
</comment>
<evidence type="ECO:0000256" key="1">
    <source>
        <dbReference type="ARBA" id="ARBA00022722"/>
    </source>
</evidence>
<sequence>MVRKGVTKLPETQRLHRGDIMSPEKRSQVMSRIRGKGTGPELAVQSILVDLGLHFDTHDRSLAGRPDFVIRAYSLCIFVDGDFWHGWRFNVWRLKLSAQWEEKIAKNRERDRRNHGKLRRMGWRVLRLWEHQVRDAPDLCRQRIIEAIAAGLPFIEKPGNVASSGKGPQRKK</sequence>
<name>A0A369UQW8_9GAMM</name>
<dbReference type="Gene3D" id="3.40.960.10">
    <property type="entry name" value="VSR Endonuclease"/>
    <property type="match status" value="1"/>
</dbReference>
<dbReference type="GO" id="GO:0004519">
    <property type="term" value="F:endonuclease activity"/>
    <property type="evidence" value="ECO:0007669"/>
    <property type="project" value="UniProtKB-KW"/>
</dbReference>
<dbReference type="AlphaFoldDB" id="A0A369UQW8"/>
<dbReference type="NCBIfam" id="TIGR00632">
    <property type="entry name" value="vsr"/>
    <property type="match status" value="1"/>
</dbReference>
<dbReference type="Proteomes" id="UP000253782">
    <property type="component" value="Unassembled WGS sequence"/>
</dbReference>
<keyword evidence="4" id="KW-0378">Hydrolase</keyword>
<dbReference type="GO" id="GO:0016787">
    <property type="term" value="F:hydrolase activity"/>
    <property type="evidence" value="ECO:0007669"/>
    <property type="project" value="UniProtKB-KW"/>
</dbReference>
<organism evidence="7 8">
    <name type="scientific">Dyella tabacisoli</name>
    <dbReference type="NCBI Taxonomy" id="2282381"/>
    <lineage>
        <taxon>Bacteria</taxon>
        <taxon>Pseudomonadati</taxon>
        <taxon>Pseudomonadota</taxon>
        <taxon>Gammaproteobacteria</taxon>
        <taxon>Lysobacterales</taxon>
        <taxon>Rhodanobacteraceae</taxon>
        <taxon>Dyella</taxon>
    </lineage>
</organism>
<keyword evidence="3" id="KW-0227">DNA damage</keyword>